<name>L0AA98_CALLD</name>
<dbReference type="PROSITE" id="PS50928">
    <property type="entry name" value="ABC_TM1"/>
    <property type="match status" value="1"/>
</dbReference>
<gene>
    <name evidence="7" type="ordered locus">Calag_1069</name>
</gene>
<keyword evidence="8" id="KW-1185">Reference proteome</keyword>
<feature type="transmembrane region" description="Helical" evidence="5">
    <location>
        <begin position="416"/>
        <end position="441"/>
    </location>
</feature>
<sequence length="449" mass="49013">MSNEVGIKSYINVLIKNKSGLIGIIMIIIYVILSIYGVVNYGYVSQEWKNIPYWETYPKVAQPAWMSIFNPSKIFTTVSYTSKPSLIYSGNGLNIYQITYNFTWNKDVPPSDVVFYLSTNGSLQSLQVLWIKPNGNNFTMSISSSPGNINDLVSFSSSIQSYIATQVKTVPSQITAPILSKALFGYPGPNLLNGTAMKGTYKAVVTIISSQNVKILSNRIYLEGNAYGLFGTDIDGRPLDLGILLGFSNALEIGLLTSIISVIGGVIVGGISGYLGGKVDSGLNWLTLVILVLPALPFLVVLSFVMRPNLLLESLLIAFLSWPFYAIIARSAAQSIKNEVFVEADKVLGIPSYRTFLTHFMPRLTPFAIAYTALGVPAAIILVQTLAFLGLAPYGILTWGTILNSAESNFAAVNGWWWWILFPGIMIILVSIPFVMIGFAIEKAIFGGK</sequence>
<dbReference type="InterPro" id="IPR035906">
    <property type="entry name" value="MetI-like_sf"/>
</dbReference>
<evidence type="ECO:0000256" key="4">
    <source>
        <dbReference type="ARBA" id="ARBA00023136"/>
    </source>
</evidence>
<dbReference type="GO" id="GO:0005886">
    <property type="term" value="C:plasma membrane"/>
    <property type="evidence" value="ECO:0007669"/>
    <property type="project" value="UniProtKB-SubCell"/>
</dbReference>
<dbReference type="SUPFAM" id="SSF161098">
    <property type="entry name" value="MetI-like"/>
    <property type="match status" value="1"/>
</dbReference>
<dbReference type="CDD" id="cd06261">
    <property type="entry name" value="TM_PBP2"/>
    <property type="match status" value="1"/>
</dbReference>
<dbReference type="eggNOG" id="arCOG00749">
    <property type="taxonomic scope" value="Archaea"/>
</dbReference>
<evidence type="ECO:0000259" key="6">
    <source>
        <dbReference type="PROSITE" id="PS50928"/>
    </source>
</evidence>
<dbReference type="PANTHER" id="PTHR43839">
    <property type="entry name" value="OPPC IN A BINDING PROTEIN-DEPENDENT TRANSPORT SYSTEM"/>
    <property type="match status" value="1"/>
</dbReference>
<dbReference type="Pfam" id="PF00528">
    <property type="entry name" value="BPD_transp_1"/>
    <property type="match status" value="1"/>
</dbReference>
<dbReference type="PANTHER" id="PTHR43839:SF1">
    <property type="entry name" value="OPPC IN A BINDING PROTEIN-DEPENDENT TRANSPORT SYSTEM"/>
    <property type="match status" value="1"/>
</dbReference>
<protein>
    <submittedName>
        <fullName evidence="7">ABC-type dipeptide/oligopeptide/nickel transport system, permease component</fullName>
    </submittedName>
</protein>
<dbReference type="Gene3D" id="1.10.3720.10">
    <property type="entry name" value="MetI-like"/>
    <property type="match status" value="1"/>
</dbReference>
<keyword evidence="3 5" id="KW-1133">Transmembrane helix</keyword>
<dbReference type="InterPro" id="IPR000515">
    <property type="entry name" value="MetI-like"/>
</dbReference>
<evidence type="ECO:0000256" key="3">
    <source>
        <dbReference type="ARBA" id="ARBA00022989"/>
    </source>
</evidence>
<dbReference type="EMBL" id="CP003378">
    <property type="protein sequence ID" value="AFZ70791.1"/>
    <property type="molecule type" value="Genomic_DNA"/>
</dbReference>
<dbReference type="KEGG" id="clg:Calag_1069"/>
<evidence type="ECO:0000256" key="1">
    <source>
        <dbReference type="ARBA" id="ARBA00004141"/>
    </source>
</evidence>
<evidence type="ECO:0000256" key="5">
    <source>
        <dbReference type="RuleBase" id="RU363032"/>
    </source>
</evidence>
<comment type="subcellular location">
    <subcellularLocation>
        <location evidence="5">Cell membrane</location>
        <topology evidence="5">Multi-pass membrane protein</topology>
    </subcellularLocation>
    <subcellularLocation>
        <location evidence="1">Membrane</location>
        <topology evidence="1">Multi-pass membrane protein</topology>
    </subcellularLocation>
</comment>
<dbReference type="STRING" id="1056495.Calag_1069"/>
<feature type="transmembrane region" description="Helical" evidence="5">
    <location>
        <begin position="283"/>
        <end position="304"/>
    </location>
</feature>
<feature type="transmembrane region" description="Helical" evidence="5">
    <location>
        <begin position="253"/>
        <end position="276"/>
    </location>
</feature>
<comment type="similarity">
    <text evidence="5">Belongs to the binding-protein-dependent transport system permease family.</text>
</comment>
<keyword evidence="5" id="KW-0813">Transport</keyword>
<dbReference type="HOGENOM" id="CLU_028518_10_0_2"/>
<evidence type="ECO:0000313" key="7">
    <source>
        <dbReference type="EMBL" id="AFZ70791.1"/>
    </source>
</evidence>
<dbReference type="OrthoDB" id="312811at2157"/>
<evidence type="ECO:0000256" key="2">
    <source>
        <dbReference type="ARBA" id="ARBA00022692"/>
    </source>
</evidence>
<keyword evidence="2 5" id="KW-0812">Transmembrane</keyword>
<dbReference type="FunCoup" id="L0AA98">
    <property type="interactions" value="17"/>
</dbReference>
<proteinExistence type="inferred from homology"/>
<reference evidence="8" key="1">
    <citation type="submission" date="2012-03" db="EMBL/GenBank/DDBJ databases">
        <title>Complete genome of Caldisphaera lagunensis DSM 15908.</title>
        <authorList>
            <person name="Lucas S."/>
            <person name="Copeland A."/>
            <person name="Lapidus A."/>
            <person name="Glavina del Rio T."/>
            <person name="Dalin E."/>
            <person name="Tice H."/>
            <person name="Bruce D."/>
            <person name="Goodwin L."/>
            <person name="Pitluck S."/>
            <person name="Peters L."/>
            <person name="Mikhailova N."/>
            <person name="Teshima H."/>
            <person name="Kyrpides N."/>
            <person name="Mavromatis K."/>
            <person name="Ivanova N."/>
            <person name="Brettin T."/>
            <person name="Detter J.C."/>
            <person name="Han C."/>
            <person name="Larimer F."/>
            <person name="Land M."/>
            <person name="Hauser L."/>
            <person name="Markowitz V."/>
            <person name="Cheng J.-F."/>
            <person name="Hugenholtz P."/>
            <person name="Woyke T."/>
            <person name="Wu D."/>
            <person name="Spring S."/>
            <person name="Schroeder M."/>
            <person name="Brambilla E."/>
            <person name="Klenk H.-P."/>
            <person name="Eisen J.A."/>
        </authorList>
    </citation>
    <scope>NUCLEOTIDE SEQUENCE [LARGE SCALE GENOMIC DNA]</scope>
    <source>
        <strain evidence="8">DSM 15908 / JCM 11604 / IC-154</strain>
    </source>
</reference>
<dbReference type="AlphaFoldDB" id="L0AA98"/>
<accession>L0AA98</accession>
<feature type="domain" description="ABC transmembrane type-1" evidence="6">
    <location>
        <begin position="247"/>
        <end position="438"/>
    </location>
</feature>
<feature type="transmembrane region" description="Helical" evidence="5">
    <location>
        <begin position="310"/>
        <end position="328"/>
    </location>
</feature>
<keyword evidence="4 5" id="KW-0472">Membrane</keyword>
<dbReference type="RefSeq" id="WP_015232688.1">
    <property type="nucleotide sequence ID" value="NC_019791.1"/>
</dbReference>
<feature type="transmembrane region" description="Helical" evidence="5">
    <location>
        <begin position="368"/>
        <end position="396"/>
    </location>
</feature>
<feature type="transmembrane region" description="Helical" evidence="5">
    <location>
        <begin position="21"/>
        <end position="43"/>
    </location>
</feature>
<dbReference type="InParanoid" id="L0AA98"/>
<dbReference type="GO" id="GO:0055085">
    <property type="term" value="P:transmembrane transport"/>
    <property type="evidence" value="ECO:0007669"/>
    <property type="project" value="InterPro"/>
</dbReference>
<dbReference type="GeneID" id="14212329"/>
<dbReference type="Proteomes" id="UP000010469">
    <property type="component" value="Chromosome"/>
</dbReference>
<evidence type="ECO:0000313" key="8">
    <source>
        <dbReference type="Proteomes" id="UP000010469"/>
    </source>
</evidence>
<organism evidence="7 8">
    <name type="scientific">Caldisphaera lagunensis (strain DSM 15908 / JCM 11604 / ANMR 0165 / IC-154)</name>
    <dbReference type="NCBI Taxonomy" id="1056495"/>
    <lineage>
        <taxon>Archaea</taxon>
        <taxon>Thermoproteota</taxon>
        <taxon>Thermoprotei</taxon>
        <taxon>Acidilobales</taxon>
        <taxon>Caldisphaeraceae</taxon>
        <taxon>Caldisphaera</taxon>
    </lineage>
</organism>